<dbReference type="Proteomes" id="UP000192775">
    <property type="component" value="Chromosome"/>
</dbReference>
<keyword evidence="3" id="KW-0274">FAD</keyword>
<evidence type="ECO:0000256" key="3">
    <source>
        <dbReference type="ARBA" id="ARBA00022827"/>
    </source>
</evidence>
<dbReference type="GO" id="GO:0071949">
    <property type="term" value="F:FAD binding"/>
    <property type="evidence" value="ECO:0007669"/>
    <property type="project" value="InterPro"/>
</dbReference>
<evidence type="ECO:0000256" key="1">
    <source>
        <dbReference type="ARBA" id="ARBA00001974"/>
    </source>
</evidence>
<comment type="cofactor">
    <cofactor evidence="1">
        <name>FAD</name>
        <dbReference type="ChEBI" id="CHEBI:57692"/>
    </cofactor>
</comment>
<dbReference type="STRING" id="1619308.B5808_13495"/>
<evidence type="ECO:0000259" key="4">
    <source>
        <dbReference type="Pfam" id="PF01494"/>
    </source>
</evidence>
<keyword evidence="6" id="KW-1185">Reference proteome</keyword>
<dbReference type="Gene3D" id="3.30.70.2450">
    <property type="match status" value="1"/>
</dbReference>
<dbReference type="PANTHER" id="PTHR43004:SF19">
    <property type="entry name" value="BINDING MONOOXYGENASE, PUTATIVE (JCVI)-RELATED"/>
    <property type="match status" value="1"/>
</dbReference>
<dbReference type="Pfam" id="PF21274">
    <property type="entry name" value="Rng_hyd_C"/>
    <property type="match status" value="1"/>
</dbReference>
<dbReference type="AlphaFoldDB" id="A0A1X9LQC1"/>
<protein>
    <recommendedName>
        <fullName evidence="4">FAD-binding domain-containing protein</fullName>
    </recommendedName>
</protein>
<reference evidence="5 6" key="1">
    <citation type="submission" date="2017-04" db="EMBL/GenBank/DDBJ databases">
        <authorList>
            <person name="Afonso C.L."/>
            <person name="Miller P.J."/>
            <person name="Scott M.A."/>
            <person name="Spackman E."/>
            <person name="Goraichik I."/>
            <person name="Dimitrov K.M."/>
            <person name="Suarez D.L."/>
            <person name="Swayne D.E."/>
        </authorList>
    </citation>
    <scope>NUCLEOTIDE SEQUENCE [LARGE SCALE GENOMIC DNA]</scope>
    <source>
        <strain evidence="6">XA(T)</strain>
    </source>
</reference>
<keyword evidence="2" id="KW-0285">Flavoprotein</keyword>
<feature type="domain" description="FAD-binding" evidence="4">
    <location>
        <begin position="2"/>
        <end position="328"/>
    </location>
</feature>
<dbReference type="KEGG" id="cphy:B5808_13495"/>
<evidence type="ECO:0000313" key="5">
    <source>
        <dbReference type="EMBL" id="ARJ07383.1"/>
    </source>
</evidence>
<dbReference type="Pfam" id="PF01494">
    <property type="entry name" value="FAD_binding_3"/>
    <property type="match status" value="1"/>
</dbReference>
<organism evidence="5 6">
    <name type="scientific">Cnuibacter physcomitrellae</name>
    <dbReference type="NCBI Taxonomy" id="1619308"/>
    <lineage>
        <taxon>Bacteria</taxon>
        <taxon>Bacillati</taxon>
        <taxon>Actinomycetota</taxon>
        <taxon>Actinomycetes</taxon>
        <taxon>Micrococcales</taxon>
        <taxon>Microbacteriaceae</taxon>
        <taxon>Cnuibacter</taxon>
    </lineage>
</organism>
<dbReference type="InterPro" id="IPR036188">
    <property type="entry name" value="FAD/NAD-bd_sf"/>
</dbReference>
<sequence>MVDVLIVGAGPTGMMLAGELALAGVEAVVLERREDGQLEGSRAGGIHSRTIEILDQRGIVGPFLDEGTTLQTARFGGTTLDISDFPTRHPYGLGLWQNRIEPLLASWVSSLGVRTVHGVTVTGIVQDEAGVTVALDSGEELRARWVVGADGGRSAVRKAAGIGFPGVEASSSTLIAEVSIGDGVTAPVGLLQDEAGNHGMTPLGGGTYRVVTSERELVSGGAPATLDDLRASLTAAYGSDFAVHSPTWVSRFTDATRQASEYRAGRILVAGDAAHVHYPAGGQGIGLGIQDAVNLGWKLAAVVRGDAPPALLDTYHSERHAADARALELSMAQTVLQRVDARTAALNAVLEREVFGEGGAAGGAAAAAAGAGAGALRDGARVRVAALIHGLDVAYAAPEGAHPLVGRRMPDLDLLVDGDLVRMYSLLHRARPVLVDLGAGAQLGAWGGRVDRVEAAYSGAWRLPVLGEVAAPTAVLVRPDGHVAWVGDGVEPLEAALTRWFGPAEGGHATVEA</sequence>
<dbReference type="PRINTS" id="PR00420">
    <property type="entry name" value="RNGMNOXGNASE"/>
</dbReference>
<dbReference type="InterPro" id="IPR002938">
    <property type="entry name" value="FAD-bd"/>
</dbReference>
<evidence type="ECO:0000313" key="6">
    <source>
        <dbReference type="Proteomes" id="UP000192775"/>
    </source>
</evidence>
<evidence type="ECO:0000256" key="2">
    <source>
        <dbReference type="ARBA" id="ARBA00022630"/>
    </source>
</evidence>
<dbReference type="Gene3D" id="3.50.50.60">
    <property type="entry name" value="FAD/NAD(P)-binding domain"/>
    <property type="match status" value="1"/>
</dbReference>
<gene>
    <name evidence="5" type="ORF">B5808_13495</name>
</gene>
<dbReference type="Gene3D" id="3.40.30.120">
    <property type="match status" value="1"/>
</dbReference>
<dbReference type="PANTHER" id="PTHR43004">
    <property type="entry name" value="TRK SYSTEM POTASSIUM UPTAKE PROTEIN"/>
    <property type="match status" value="1"/>
</dbReference>
<dbReference type="SUPFAM" id="SSF51905">
    <property type="entry name" value="FAD/NAD(P)-binding domain"/>
    <property type="match status" value="1"/>
</dbReference>
<dbReference type="EMBL" id="CP020715">
    <property type="protein sequence ID" value="ARJ07383.1"/>
    <property type="molecule type" value="Genomic_DNA"/>
</dbReference>
<dbReference type="InterPro" id="IPR050641">
    <property type="entry name" value="RIFMO-like"/>
</dbReference>
<dbReference type="GO" id="GO:0016709">
    <property type="term" value="F:oxidoreductase activity, acting on paired donors, with incorporation or reduction of molecular oxygen, NAD(P)H as one donor, and incorporation of one atom of oxygen"/>
    <property type="evidence" value="ECO:0007669"/>
    <property type="project" value="UniProtKB-ARBA"/>
</dbReference>
<name>A0A1X9LQC1_9MICO</name>
<proteinExistence type="predicted"/>
<accession>A0A1X9LQC1</accession>